<evidence type="ECO:0000256" key="3">
    <source>
        <dbReference type="ARBA" id="ARBA00010771"/>
    </source>
</evidence>
<dbReference type="PRINTS" id="PR00317">
    <property type="entry name" value="EPENDYMIN"/>
</dbReference>
<reference evidence="6" key="2">
    <citation type="submission" date="2025-09" db="UniProtKB">
        <authorList>
            <consortium name="Ensembl"/>
        </authorList>
    </citation>
    <scope>IDENTIFICATION</scope>
</reference>
<sequence length="341" mass="37574">MPGGLQAALCLRSPCWPEREREREIKQPPPLLSFAPAPVSLGRICWALAPRLPLPQSARPAFASPVSDAEGARERAAAAPAPQQHPACSPPPSPHQRLRRGAQGAGLALTEETPRMARGGGCLGQPRLLLLLGGLLCLHGGALLAGAPQGRAGRGQPPTPCQAPLQWEGRTVAYDHSSGRNTRAVVSYDGPNQRLRLLEERKGLIPCKKFFEYIFLYKDAVMFQIEQVTKLCSKIALAEPWDPYDIPDNSTYEDQYYIGGPGDEIMVQEWSDRKPARKFESWVGVYTVKDCYPVQETYTKNYSVTTSTRFFDLQLGITDPSVFTPPSTCQEAQPIKMKDEC</sequence>
<evidence type="ECO:0000256" key="5">
    <source>
        <dbReference type="SAM" id="MobiDB-lite"/>
    </source>
</evidence>
<accession>A0A8C3ILU7</accession>
<keyword evidence="7" id="KW-1185">Reference proteome</keyword>
<dbReference type="Ensembl" id="ENSCPBT00000042087.1">
    <property type="protein sequence ID" value="ENSCPBP00000035888.1"/>
    <property type="gene ID" value="ENSCPBG00000024948.1"/>
</dbReference>
<name>A0A8C3ILU7_CHRPI</name>
<dbReference type="GO" id="GO:0005576">
    <property type="term" value="C:extracellular region"/>
    <property type="evidence" value="ECO:0007669"/>
    <property type="project" value="InterPro"/>
</dbReference>
<evidence type="ECO:0000256" key="1">
    <source>
        <dbReference type="ARBA" id="ARBA00002024"/>
    </source>
</evidence>
<dbReference type="PANTHER" id="PTHR10697:SF1">
    <property type="entry name" value="MAMMALIAN EPENDYMIN-RELATED PROTEIN 1"/>
    <property type="match status" value="1"/>
</dbReference>
<dbReference type="Proteomes" id="UP000694380">
    <property type="component" value="Unplaced"/>
</dbReference>
<evidence type="ECO:0000256" key="4">
    <source>
        <dbReference type="ARBA" id="ARBA00020678"/>
    </source>
</evidence>
<dbReference type="GeneTree" id="ENSGT00940000161910"/>
<dbReference type="GeneID" id="101937519"/>
<dbReference type="InterPro" id="IPR001299">
    <property type="entry name" value="Ependymin"/>
</dbReference>
<protein>
    <recommendedName>
        <fullName evidence="4">Mammalian ependymin-related protein 1</fullName>
    </recommendedName>
</protein>
<dbReference type="Pfam" id="PF00811">
    <property type="entry name" value="Ependymin"/>
    <property type="match status" value="1"/>
</dbReference>
<dbReference type="CTD" id="54749"/>
<dbReference type="PANTHER" id="PTHR10697">
    <property type="entry name" value="MAMMALIAN EPENDYMIN-RELATED PROTEIN 1"/>
    <property type="match status" value="1"/>
</dbReference>
<comment type="similarity">
    <text evidence="3">Belongs to the ependymin family.</text>
</comment>
<organism evidence="6 7">
    <name type="scientific">Chrysemys picta bellii</name>
    <name type="common">Western painted turtle</name>
    <name type="synonym">Emys bellii</name>
    <dbReference type="NCBI Taxonomy" id="8478"/>
    <lineage>
        <taxon>Eukaryota</taxon>
        <taxon>Metazoa</taxon>
        <taxon>Chordata</taxon>
        <taxon>Craniata</taxon>
        <taxon>Vertebrata</taxon>
        <taxon>Euteleostomi</taxon>
        <taxon>Archelosauria</taxon>
        <taxon>Testudinata</taxon>
        <taxon>Testudines</taxon>
        <taxon>Cryptodira</taxon>
        <taxon>Durocryptodira</taxon>
        <taxon>Testudinoidea</taxon>
        <taxon>Emydidae</taxon>
        <taxon>Chrysemys</taxon>
    </lineage>
</organism>
<dbReference type="OrthoDB" id="6084362at2759"/>
<evidence type="ECO:0000313" key="6">
    <source>
        <dbReference type="Ensembl" id="ENSCPBP00000035888.1"/>
    </source>
</evidence>
<evidence type="ECO:0000256" key="2">
    <source>
        <dbReference type="ARBA" id="ARBA00004227"/>
    </source>
</evidence>
<dbReference type="GO" id="GO:0005509">
    <property type="term" value="F:calcium ion binding"/>
    <property type="evidence" value="ECO:0007669"/>
    <property type="project" value="InterPro"/>
</dbReference>
<evidence type="ECO:0000313" key="7">
    <source>
        <dbReference type="Proteomes" id="UP000694380"/>
    </source>
</evidence>
<comment type="subcellular location">
    <subcellularLocation>
        <location evidence="2">Lysosome lumen</location>
    </subcellularLocation>
</comment>
<dbReference type="GO" id="GO:0007160">
    <property type="term" value="P:cell-matrix adhesion"/>
    <property type="evidence" value="ECO:0007669"/>
    <property type="project" value="InterPro"/>
</dbReference>
<dbReference type="KEGG" id="cpic:101937519"/>
<dbReference type="GO" id="GO:0043202">
    <property type="term" value="C:lysosomal lumen"/>
    <property type="evidence" value="ECO:0007669"/>
    <property type="project" value="UniProtKB-SubCell"/>
</dbReference>
<comment type="function">
    <text evidence="1">Binds anionic lipids and gangliosides at acidic pH.</text>
</comment>
<dbReference type="AlphaFoldDB" id="A0A8C3ILU7"/>
<feature type="region of interest" description="Disordered" evidence="5">
    <location>
        <begin position="57"/>
        <end position="104"/>
    </location>
</feature>
<feature type="compositionally biased region" description="Low complexity" evidence="5">
    <location>
        <begin position="77"/>
        <end position="87"/>
    </location>
</feature>
<reference evidence="6" key="1">
    <citation type="submission" date="2025-08" db="UniProtKB">
        <authorList>
            <consortium name="Ensembl"/>
        </authorList>
    </citation>
    <scope>IDENTIFICATION</scope>
</reference>
<gene>
    <name evidence="6" type="primary">EPDR1</name>
</gene>
<proteinExistence type="inferred from homology"/>